<dbReference type="OrthoDB" id="98874at2"/>
<feature type="signal peptide" evidence="1">
    <location>
        <begin position="1"/>
        <end position="20"/>
    </location>
</feature>
<dbReference type="Pfam" id="PF01841">
    <property type="entry name" value="Transglut_core"/>
    <property type="match status" value="1"/>
</dbReference>
<reference evidence="4 5" key="1">
    <citation type="submission" date="2019-01" db="EMBL/GenBank/DDBJ databases">
        <title>Mucilaginibacter antarcticum sp. nov., isolated from antarctic soil.</title>
        <authorList>
            <person name="Yan Y.-Q."/>
            <person name="Du Z.-J."/>
        </authorList>
    </citation>
    <scope>NUCLEOTIDE SEQUENCE [LARGE SCALE GENOMIC DNA]</scope>
    <source>
        <strain evidence="4 5">F01003</strain>
    </source>
</reference>
<comment type="caution">
    <text evidence="4">The sequence shown here is derived from an EMBL/GenBank/DDBJ whole genome shotgun (WGS) entry which is preliminary data.</text>
</comment>
<dbReference type="InterPro" id="IPR024618">
    <property type="entry name" value="DUF3857"/>
</dbReference>
<dbReference type="Gene3D" id="2.60.40.3140">
    <property type="match status" value="1"/>
</dbReference>
<dbReference type="Gene3D" id="3.10.620.30">
    <property type="match status" value="1"/>
</dbReference>
<evidence type="ECO:0000313" key="5">
    <source>
        <dbReference type="Proteomes" id="UP000286701"/>
    </source>
</evidence>
<keyword evidence="5" id="KW-1185">Reference proteome</keyword>
<gene>
    <name evidence="4" type="ORF">EPL05_07975</name>
</gene>
<feature type="domain" description="Transglutaminase-like" evidence="2">
    <location>
        <begin position="303"/>
        <end position="373"/>
    </location>
</feature>
<dbReference type="EMBL" id="SBIW01000003">
    <property type="protein sequence ID" value="RWY53984.1"/>
    <property type="molecule type" value="Genomic_DNA"/>
</dbReference>
<evidence type="ECO:0000313" key="4">
    <source>
        <dbReference type="EMBL" id="RWY53984.1"/>
    </source>
</evidence>
<dbReference type="Proteomes" id="UP000286701">
    <property type="component" value="Unassembled WGS sequence"/>
</dbReference>
<keyword evidence="1" id="KW-0732">Signal</keyword>
<organism evidence="4 5">
    <name type="scientific">Mucilaginibacter gilvus</name>
    <dbReference type="NCBI Taxonomy" id="2305909"/>
    <lineage>
        <taxon>Bacteria</taxon>
        <taxon>Pseudomonadati</taxon>
        <taxon>Bacteroidota</taxon>
        <taxon>Sphingobacteriia</taxon>
        <taxon>Sphingobacteriales</taxon>
        <taxon>Sphingobacteriaceae</taxon>
        <taxon>Mucilaginibacter</taxon>
    </lineage>
</organism>
<evidence type="ECO:0000259" key="2">
    <source>
        <dbReference type="Pfam" id="PF01841"/>
    </source>
</evidence>
<feature type="domain" description="DUF3857" evidence="3">
    <location>
        <begin position="138"/>
        <end position="217"/>
    </location>
</feature>
<dbReference type="Pfam" id="PF12969">
    <property type="entry name" value="DUF3857"/>
    <property type="match status" value="1"/>
</dbReference>
<sequence length="659" mass="75022">MNKFLPVVFCFILLSSLAHSQDFTYGENSPEELGMKKYNIDTAARAVVLNEYGKARISDDSEGNIRLSLDYHIKIKLLTTKGFDKAKVEILLRILSNSEEEASDIKGYTTYVDDNGTHQTVELDSKSIFTTKENKYWKTVKFTLPNLRPGCIIEYKYTTKSAALGSFPSWKLQDDIPKVNSKYDVHIPAFWNFNVSLRGPLKLTKNTAEFEKECFTWYGAKADCSFMVFQMDNIPAFVEEDYMTSPKNFMSAVYFELSDYTNPNTGQKIKVSKAWTDIDLNLKRSDYFGSQIKKKDQLKPYIAPVIAGKTDDLEKAKAVYAYIQKNIKWNKITSTGSENVRKALDSHSGTVGDINLALVAALNAAGIRTEAVLLSTRSNGFINKLYPVEDDFNYVVARANIGNETYMLDATDPLLGFDMLPLKCLNDQGRVMSLDKPSFWIDMLSLSKQRKSQTSSYNLTLQNNGKLKGTIVTYYNGYEGYEKRTAIKKFNTQDEYIEDLDERLVKTKILSLDITNLDSLDQPLVEKMEVEIDAFDNLNHNKLAFNPFFFDRITNNPFKLNERNYPVDKGMPSDDRFMLTVHLPADYVVDGTPQGVAMSLPNKGGKFITNFEAVGNTFTFSNVLQFTKSVYEAEEYPYLKEFYNKVIATEKAEIVFKKK</sequence>
<dbReference type="SUPFAM" id="SSF54001">
    <property type="entry name" value="Cysteine proteinases"/>
    <property type="match status" value="1"/>
</dbReference>
<name>A0A3S3VR52_9SPHI</name>
<dbReference type="RefSeq" id="WP_128533419.1">
    <property type="nucleotide sequence ID" value="NZ_SBIW01000003.1"/>
</dbReference>
<protein>
    <submittedName>
        <fullName evidence="4">DUF3857 domain-containing protein</fullName>
    </submittedName>
</protein>
<dbReference type="Gene3D" id="2.60.120.1130">
    <property type="match status" value="1"/>
</dbReference>
<dbReference type="InterPro" id="IPR002931">
    <property type="entry name" value="Transglutaminase-like"/>
</dbReference>
<dbReference type="InterPro" id="IPR038765">
    <property type="entry name" value="Papain-like_cys_pep_sf"/>
</dbReference>
<feature type="chain" id="PRO_5018538336" evidence="1">
    <location>
        <begin position="21"/>
        <end position="659"/>
    </location>
</feature>
<accession>A0A3S3VR52</accession>
<evidence type="ECO:0000256" key="1">
    <source>
        <dbReference type="SAM" id="SignalP"/>
    </source>
</evidence>
<proteinExistence type="predicted"/>
<evidence type="ECO:0000259" key="3">
    <source>
        <dbReference type="Pfam" id="PF12969"/>
    </source>
</evidence>
<dbReference type="AlphaFoldDB" id="A0A3S3VR52"/>